<dbReference type="OMA" id="QTMWDWK"/>
<dbReference type="PANTHER" id="PTHR38355:SF1">
    <property type="entry name" value="OS06G0149500 PROTEIN"/>
    <property type="match status" value="1"/>
</dbReference>
<name>I1H1K2_BRADI</name>
<evidence type="ECO:0000256" key="1">
    <source>
        <dbReference type="SAM" id="MobiDB-lite"/>
    </source>
</evidence>
<feature type="region of interest" description="Disordered" evidence="1">
    <location>
        <begin position="89"/>
        <end position="117"/>
    </location>
</feature>
<dbReference type="AlphaFoldDB" id="I1H1K2"/>
<accession>I1H1K2</accession>
<evidence type="ECO:0000313" key="3">
    <source>
        <dbReference type="EnsemblPlants" id="KQK19854"/>
    </source>
</evidence>
<evidence type="ECO:0000313" key="2">
    <source>
        <dbReference type="EMBL" id="KQK19854.1"/>
    </source>
</evidence>
<dbReference type="RefSeq" id="XP_010228089.1">
    <property type="nucleotide sequence ID" value="XM_010229787.3"/>
</dbReference>
<sequence>MAAAAALRGIRAKLSENREKVISGLLLGSFVVLAVRSSEQQRELDHLEARKKSLCAANSAMASAMWAWREELFALAASPEPPITAARLRDIYGEEEPDLPAPDLPPGSDSEESISIT</sequence>
<dbReference type="KEGG" id="bdi:100843927"/>
<dbReference type="FunCoup" id="I1H1K2">
    <property type="interactions" value="1875"/>
</dbReference>
<reference evidence="2" key="2">
    <citation type="submission" date="2017-06" db="EMBL/GenBank/DDBJ databases">
        <title>WGS assembly of Brachypodium distachyon.</title>
        <authorList>
            <consortium name="The International Brachypodium Initiative"/>
            <person name="Lucas S."/>
            <person name="Harmon-Smith M."/>
            <person name="Lail K."/>
            <person name="Tice H."/>
            <person name="Grimwood J."/>
            <person name="Bruce D."/>
            <person name="Barry K."/>
            <person name="Shu S."/>
            <person name="Lindquist E."/>
            <person name="Wang M."/>
            <person name="Pitluck S."/>
            <person name="Vogel J.P."/>
            <person name="Garvin D.F."/>
            <person name="Mockler T.C."/>
            <person name="Schmutz J."/>
            <person name="Rokhsar D."/>
            <person name="Bevan M.W."/>
        </authorList>
    </citation>
    <scope>NUCLEOTIDE SEQUENCE</scope>
    <source>
        <strain evidence="2">Bd21</strain>
    </source>
</reference>
<proteinExistence type="predicted"/>
<dbReference type="eggNOG" id="ENOG502S3YR">
    <property type="taxonomic scope" value="Eukaryota"/>
</dbReference>
<dbReference type="Proteomes" id="UP000008810">
    <property type="component" value="Chromosome 1"/>
</dbReference>
<keyword evidence="4" id="KW-1185">Reference proteome</keyword>
<dbReference type="GeneID" id="100843927"/>
<dbReference type="HOGENOM" id="CLU_134812_0_0_1"/>
<dbReference type="PANTHER" id="PTHR38355">
    <property type="entry name" value="OS06G0149500 PROTEIN"/>
    <property type="match status" value="1"/>
</dbReference>
<reference evidence="3" key="3">
    <citation type="submission" date="2018-08" db="UniProtKB">
        <authorList>
            <consortium name="EnsemblPlants"/>
        </authorList>
    </citation>
    <scope>IDENTIFICATION</scope>
    <source>
        <strain evidence="3">cv. Bd21</strain>
    </source>
</reference>
<organism evidence="2">
    <name type="scientific">Brachypodium distachyon</name>
    <name type="common">Purple false brome</name>
    <name type="synonym">Trachynia distachya</name>
    <dbReference type="NCBI Taxonomy" id="15368"/>
    <lineage>
        <taxon>Eukaryota</taxon>
        <taxon>Viridiplantae</taxon>
        <taxon>Streptophyta</taxon>
        <taxon>Embryophyta</taxon>
        <taxon>Tracheophyta</taxon>
        <taxon>Spermatophyta</taxon>
        <taxon>Magnoliopsida</taxon>
        <taxon>Liliopsida</taxon>
        <taxon>Poales</taxon>
        <taxon>Poaceae</taxon>
        <taxon>BOP clade</taxon>
        <taxon>Pooideae</taxon>
        <taxon>Stipodae</taxon>
        <taxon>Brachypodieae</taxon>
        <taxon>Brachypodium</taxon>
    </lineage>
</organism>
<evidence type="ECO:0000313" key="4">
    <source>
        <dbReference type="Proteomes" id="UP000008810"/>
    </source>
</evidence>
<reference evidence="2 3" key="1">
    <citation type="journal article" date="2010" name="Nature">
        <title>Genome sequencing and analysis of the model grass Brachypodium distachyon.</title>
        <authorList>
            <consortium name="International Brachypodium Initiative"/>
        </authorList>
    </citation>
    <scope>NUCLEOTIDE SEQUENCE [LARGE SCALE GENOMIC DNA]</scope>
    <source>
        <strain evidence="2 3">Bd21</strain>
    </source>
</reference>
<dbReference type="EnsemblPlants" id="KQK19854">
    <property type="protein sequence ID" value="KQK19854"/>
    <property type="gene ID" value="BRADI_1g50850v3"/>
</dbReference>
<dbReference type="OrthoDB" id="1857819at2759"/>
<dbReference type="STRING" id="15368.I1H1K2"/>
<gene>
    <name evidence="3" type="primary">LOC100843927</name>
    <name evidence="2" type="ORF">BRADI_1g50850v3</name>
</gene>
<dbReference type="EMBL" id="CM000880">
    <property type="protein sequence ID" value="KQK19854.1"/>
    <property type="molecule type" value="Genomic_DNA"/>
</dbReference>
<protein>
    <submittedName>
        <fullName evidence="2 3">Uncharacterized protein</fullName>
    </submittedName>
</protein>
<dbReference type="Gramene" id="KQK19854">
    <property type="protein sequence ID" value="KQK19854"/>
    <property type="gene ID" value="BRADI_1g50850v3"/>
</dbReference>